<name>A0A931AHB6_9ACTN</name>
<protein>
    <submittedName>
        <fullName evidence="3">IS1634 family transposase</fullName>
    </submittedName>
</protein>
<keyword evidence="1" id="KW-0812">Transmembrane</keyword>
<dbReference type="InterPro" id="IPR047654">
    <property type="entry name" value="IS1634_transpos"/>
</dbReference>
<dbReference type="Pfam" id="PF14104">
    <property type="entry name" value="DUF4277"/>
    <property type="match status" value="1"/>
</dbReference>
<evidence type="ECO:0000313" key="4">
    <source>
        <dbReference type="Proteomes" id="UP000605361"/>
    </source>
</evidence>
<evidence type="ECO:0000259" key="2">
    <source>
        <dbReference type="Pfam" id="PF14104"/>
    </source>
</evidence>
<organism evidence="3 4">
    <name type="scientific">Nonomuraea cypriaca</name>
    <dbReference type="NCBI Taxonomy" id="1187855"/>
    <lineage>
        <taxon>Bacteria</taxon>
        <taxon>Bacillati</taxon>
        <taxon>Actinomycetota</taxon>
        <taxon>Actinomycetes</taxon>
        <taxon>Streptosporangiales</taxon>
        <taxon>Streptosporangiaceae</taxon>
        <taxon>Nonomuraea</taxon>
    </lineage>
</organism>
<keyword evidence="1" id="KW-1133">Transmembrane helix</keyword>
<keyword evidence="1" id="KW-0472">Membrane</keyword>
<proteinExistence type="predicted"/>
<feature type="transmembrane region" description="Helical" evidence="1">
    <location>
        <begin position="454"/>
        <end position="471"/>
    </location>
</feature>
<reference evidence="3" key="1">
    <citation type="submission" date="2020-11" db="EMBL/GenBank/DDBJ databases">
        <title>Whole-genome analyses of Nonomuraea sp. K274.</title>
        <authorList>
            <person name="Veyisoglu A."/>
        </authorList>
    </citation>
    <scope>NUCLEOTIDE SEQUENCE</scope>
    <source>
        <strain evidence="3">K274</strain>
    </source>
</reference>
<comment type="caution">
    <text evidence="3">The sequence shown here is derived from an EMBL/GenBank/DDBJ whole genome shotgun (WGS) entry which is preliminary data.</text>
</comment>
<dbReference type="PANTHER" id="PTHR34614:SF2">
    <property type="entry name" value="TRANSPOSASE IS4-LIKE DOMAIN-CONTAINING PROTEIN"/>
    <property type="match status" value="1"/>
</dbReference>
<evidence type="ECO:0000313" key="3">
    <source>
        <dbReference type="EMBL" id="MBF8190135.1"/>
    </source>
</evidence>
<dbReference type="NCBIfam" id="NF033559">
    <property type="entry name" value="transpos_IS1634"/>
    <property type="match status" value="1"/>
</dbReference>
<accession>A0A931AHB6</accession>
<gene>
    <name evidence="3" type="ORF">ITP53_31305</name>
</gene>
<dbReference type="Proteomes" id="UP000605361">
    <property type="component" value="Unassembled WGS sequence"/>
</dbReference>
<dbReference type="EMBL" id="JADOGI010000112">
    <property type="protein sequence ID" value="MBF8190135.1"/>
    <property type="molecule type" value="Genomic_DNA"/>
</dbReference>
<feature type="domain" description="DUF4277" evidence="2">
    <location>
        <begin position="14"/>
        <end position="105"/>
    </location>
</feature>
<keyword evidence="4" id="KW-1185">Reference proteome</keyword>
<dbReference type="InterPro" id="IPR025457">
    <property type="entry name" value="DUF4277"/>
</dbReference>
<evidence type="ECO:0000256" key="1">
    <source>
        <dbReference type="SAM" id="Phobius"/>
    </source>
</evidence>
<dbReference type="AlphaFoldDB" id="A0A931AHB6"/>
<dbReference type="PANTHER" id="PTHR34614">
    <property type="match status" value="1"/>
</dbReference>
<sequence length="549" mass="59253">MKTRVMYGPPSVEKALGSLPVIADFCGRLGIAEIVDELCPIREVARVSHGQVVEALIANRLTSPASVVRLENWARCWAVPEVLGIKPDALNDDRVGRALDAIAEHLEVIAGTVGARAITEFGVEVSRIHWDMTSISLYGDYAQAEEEFAQPKYGHPKDRRPDLKQIQAGIGTTADGAVPIFSRVYDGGAAEVSQVTGAMRGLQKIAGRRELLLLGDSKLISYDNVRELGQAGVTFIAPAPKAVVPATVLAALDLAQATRVDYVALRDQGKPPDRRGGYHVIEDAMILTPPKSKTGKNLPELPLRRIFVHSTARAGAAATARAKKLQRARAELDRLARGAGGRHYPTEDTIAARVSIIAKTRRVAACLRHEIGTDPSTGKPTFTWHYDQQAIAHEAATDGWYALLTTVPATGDTALDAPGILLAYKGQEASERRYGNLKGPLAVAPLFLATNRRIAALITVICLALLIFALIERAVRLLAGPTGKIAGLYVGRPARPTGRLIFEALAEMRLIPAQHGRPALIPRPNDLQQHILTILTVDPIRTISMNHPP</sequence>